<reference evidence="3" key="2">
    <citation type="submission" date="2015-05" db="EMBL/GenBank/DDBJ databases">
        <title>Complete genome sequence of Corynebacterium mustelae DSM 45274, isolated from various tissues of a male ferret with lethal sepsis.</title>
        <authorList>
            <person name="Ruckert C."/>
            <person name="Albersmeier A."/>
            <person name="Winkler A."/>
            <person name="Tauch A."/>
        </authorList>
    </citation>
    <scope>NUCLEOTIDE SEQUENCE [LARGE SCALE GENOMIC DNA]</scope>
    <source>
        <strain evidence="3">DSM 45274</strain>
    </source>
</reference>
<dbReference type="EMBL" id="CP011542">
    <property type="protein sequence ID" value="AKK07279.1"/>
    <property type="molecule type" value="Genomic_DNA"/>
</dbReference>
<evidence type="ECO:0000313" key="2">
    <source>
        <dbReference type="EMBL" id="AKK07279.1"/>
    </source>
</evidence>
<proteinExistence type="predicted"/>
<dbReference type="KEGG" id="cmv:CMUST_14950"/>
<dbReference type="AlphaFoldDB" id="A0A0G3H1J2"/>
<dbReference type="RefSeq" id="WP_047263139.1">
    <property type="nucleotide sequence ID" value="NZ_CP011542.1"/>
</dbReference>
<dbReference type="OrthoDB" id="281785at2"/>
<accession>A0A0G3H1J2</accession>
<gene>
    <name evidence="2" type="ORF">CMUST_14950</name>
</gene>
<dbReference type="PATRIC" id="fig|571915.4.peg.3209"/>
<sequence>MSETDFVWVFQGERASFPSAIFSSKKSAVQWIEQHNVSGMLSKYPLDVSVYEWSIASGFFKPRKDDHRTSEFIQSFSSACVEDSQYIDGIAVA</sequence>
<organism evidence="2 3">
    <name type="scientific">Corynebacterium mustelae</name>
    <dbReference type="NCBI Taxonomy" id="571915"/>
    <lineage>
        <taxon>Bacteria</taxon>
        <taxon>Bacillati</taxon>
        <taxon>Actinomycetota</taxon>
        <taxon>Actinomycetes</taxon>
        <taxon>Mycobacteriales</taxon>
        <taxon>Corynebacteriaceae</taxon>
        <taxon>Corynebacterium</taxon>
    </lineage>
</organism>
<reference evidence="2 3" key="1">
    <citation type="journal article" date="2015" name="Genome Announc.">
        <title>Complete Genome Sequence of the Type Strain Corynebacterium mustelae DSM 45274, Isolated from Various Tissues of a Male Ferret with Lethal Sepsis.</title>
        <authorList>
            <person name="Ruckert C."/>
            <person name="Eimer J."/>
            <person name="Winkler A."/>
            <person name="Tauch A."/>
        </authorList>
    </citation>
    <scope>NUCLEOTIDE SEQUENCE [LARGE SCALE GENOMIC DNA]</scope>
    <source>
        <strain evidence="2 3">DSM 45274</strain>
    </source>
</reference>
<feature type="domain" description="DUF7710" evidence="1">
    <location>
        <begin position="7"/>
        <end position="90"/>
    </location>
</feature>
<keyword evidence="3" id="KW-1185">Reference proteome</keyword>
<evidence type="ECO:0000313" key="3">
    <source>
        <dbReference type="Proteomes" id="UP000035199"/>
    </source>
</evidence>
<evidence type="ECO:0000259" key="1">
    <source>
        <dbReference type="Pfam" id="PF24819"/>
    </source>
</evidence>
<protein>
    <recommendedName>
        <fullName evidence="1">DUF7710 domain-containing protein</fullName>
    </recommendedName>
</protein>
<dbReference type="Proteomes" id="UP000035199">
    <property type="component" value="Chromosome"/>
</dbReference>
<dbReference type="Pfam" id="PF24819">
    <property type="entry name" value="DUF7710"/>
    <property type="match status" value="1"/>
</dbReference>
<name>A0A0G3H1J2_9CORY</name>
<dbReference type="InterPro" id="IPR056127">
    <property type="entry name" value="DUF7710"/>
</dbReference>